<evidence type="ECO:0000313" key="5">
    <source>
        <dbReference type="EMBL" id="HJD42374.1"/>
    </source>
</evidence>
<evidence type="ECO:0000256" key="2">
    <source>
        <dbReference type="ARBA" id="ARBA00022679"/>
    </source>
</evidence>
<comment type="similarity">
    <text evidence="1 4">Belongs to the glycerate kinase type-1 family.</text>
</comment>
<dbReference type="InterPro" id="IPR004381">
    <property type="entry name" value="Glycerate_kinase"/>
</dbReference>
<evidence type="ECO:0000256" key="3">
    <source>
        <dbReference type="ARBA" id="ARBA00022777"/>
    </source>
</evidence>
<dbReference type="PANTHER" id="PTHR21599:SF0">
    <property type="entry name" value="GLYCERATE KINASE"/>
    <property type="match status" value="1"/>
</dbReference>
<dbReference type="InterPro" id="IPR036129">
    <property type="entry name" value="Glycerate_kinase_sf"/>
</dbReference>
<proteinExistence type="inferred from homology"/>
<dbReference type="EMBL" id="DWUU01000031">
    <property type="protein sequence ID" value="HJD42374.1"/>
    <property type="molecule type" value="Genomic_DNA"/>
</dbReference>
<keyword evidence="2 4" id="KW-0808">Transferase</keyword>
<keyword evidence="3 4" id="KW-0418">Kinase</keyword>
<gene>
    <name evidence="5" type="ORF">H9910_05135</name>
</gene>
<dbReference type="GO" id="GO:0031388">
    <property type="term" value="P:organic acid phosphorylation"/>
    <property type="evidence" value="ECO:0007669"/>
    <property type="project" value="UniProtKB-UniRule"/>
</dbReference>
<dbReference type="AlphaFoldDB" id="A0A9D2RE90"/>
<protein>
    <submittedName>
        <fullName evidence="5">Glycerate kinase</fullName>
    </submittedName>
</protein>
<dbReference type="NCBIfam" id="TIGR00045">
    <property type="entry name" value="glycerate kinase"/>
    <property type="match status" value="1"/>
</dbReference>
<reference evidence="5" key="2">
    <citation type="submission" date="2021-04" db="EMBL/GenBank/DDBJ databases">
        <authorList>
            <person name="Gilroy R."/>
        </authorList>
    </citation>
    <scope>NUCLEOTIDE SEQUENCE</scope>
    <source>
        <strain evidence="5">ChiBcec15-3976</strain>
    </source>
</reference>
<evidence type="ECO:0000256" key="4">
    <source>
        <dbReference type="PIRNR" id="PIRNR006078"/>
    </source>
</evidence>
<accession>A0A9D2RE90</accession>
<comment type="caution">
    <text evidence="5">The sequence shown here is derived from an EMBL/GenBank/DDBJ whole genome shotgun (WGS) entry which is preliminary data.</text>
</comment>
<dbReference type="InterPro" id="IPR018197">
    <property type="entry name" value="Glycerate_kinase_RE-like"/>
</dbReference>
<dbReference type="PANTHER" id="PTHR21599">
    <property type="entry name" value="GLYCERATE KINASE"/>
    <property type="match status" value="1"/>
</dbReference>
<dbReference type="Proteomes" id="UP000823909">
    <property type="component" value="Unassembled WGS sequence"/>
</dbReference>
<dbReference type="PIRSF" id="PIRSF006078">
    <property type="entry name" value="GlxK"/>
    <property type="match status" value="1"/>
</dbReference>
<sequence length="399" mass="41459">MKFLFASDSFKGTLSSRRTAELLTQAAGEVFPDCGCSFVEMADGGEGTVDAVLSAAGGHKRTINVHDPLGRIIRASYGVLRDKTAVIEMAAASGLTLVPPGLRDPRRTTSFGTGELIADALAAGCRKITVAIGGSATNDGGTGCMQALGVRFLDENGRELPGLCITETAGSAPGFCTGADLAQIRSIDLTGINPLIRDTEFTIMCDVTNPLCGENGATYTFGEQKGGTPEILNELETGMQNYRDLLLRHSGVNSDEVPGAGAAGGLGAALTVFLNGKMKSGIEAVLDLTGFDEKLADVDLVITGEGRADGQSVCGKVMQGVGLRCRKYGIPAVAIVGSMGAGAEALFDCGIESIITTVNGIMPLEEALERAEELYLGAARRMFRMLRAGHLSSRGIAAR</sequence>
<dbReference type="SUPFAM" id="SSF110738">
    <property type="entry name" value="Glycerate kinase I"/>
    <property type="match status" value="1"/>
</dbReference>
<dbReference type="Pfam" id="PF02595">
    <property type="entry name" value="Gly_kinase"/>
    <property type="match status" value="1"/>
</dbReference>
<evidence type="ECO:0000313" key="6">
    <source>
        <dbReference type="Proteomes" id="UP000823909"/>
    </source>
</evidence>
<dbReference type="Gene3D" id="3.90.1510.10">
    <property type="entry name" value="Glycerate kinase, domain 2"/>
    <property type="match status" value="1"/>
</dbReference>
<dbReference type="GO" id="GO:0008887">
    <property type="term" value="F:glycerate kinase activity"/>
    <property type="evidence" value="ECO:0007669"/>
    <property type="project" value="UniProtKB-UniRule"/>
</dbReference>
<organism evidence="5 6">
    <name type="scientific">Candidatus Mediterraneibacter quadrami</name>
    <dbReference type="NCBI Taxonomy" id="2838684"/>
    <lineage>
        <taxon>Bacteria</taxon>
        <taxon>Bacillati</taxon>
        <taxon>Bacillota</taxon>
        <taxon>Clostridia</taxon>
        <taxon>Lachnospirales</taxon>
        <taxon>Lachnospiraceae</taxon>
        <taxon>Mediterraneibacter</taxon>
    </lineage>
</organism>
<evidence type="ECO:0000256" key="1">
    <source>
        <dbReference type="ARBA" id="ARBA00006284"/>
    </source>
</evidence>
<dbReference type="Gene3D" id="3.40.50.10350">
    <property type="entry name" value="Glycerate kinase, domain 1"/>
    <property type="match status" value="1"/>
</dbReference>
<dbReference type="InterPro" id="IPR018193">
    <property type="entry name" value="Glyc_kinase_flavodox-like_fold"/>
</dbReference>
<name>A0A9D2RE90_9FIRM</name>
<reference evidence="5" key="1">
    <citation type="journal article" date="2021" name="PeerJ">
        <title>Extensive microbial diversity within the chicken gut microbiome revealed by metagenomics and culture.</title>
        <authorList>
            <person name="Gilroy R."/>
            <person name="Ravi A."/>
            <person name="Getino M."/>
            <person name="Pursley I."/>
            <person name="Horton D.L."/>
            <person name="Alikhan N.F."/>
            <person name="Baker D."/>
            <person name="Gharbi K."/>
            <person name="Hall N."/>
            <person name="Watson M."/>
            <person name="Adriaenssens E.M."/>
            <person name="Foster-Nyarko E."/>
            <person name="Jarju S."/>
            <person name="Secka A."/>
            <person name="Antonio M."/>
            <person name="Oren A."/>
            <person name="Chaudhuri R.R."/>
            <person name="La Ragione R."/>
            <person name="Hildebrand F."/>
            <person name="Pallen M.J."/>
        </authorList>
    </citation>
    <scope>NUCLEOTIDE SEQUENCE</scope>
    <source>
        <strain evidence="5">ChiBcec15-3976</strain>
    </source>
</reference>